<dbReference type="Proteomes" id="UP000276133">
    <property type="component" value="Unassembled WGS sequence"/>
</dbReference>
<reference evidence="1 2" key="1">
    <citation type="journal article" date="2018" name="Sci. Rep.">
        <title>Genomic signatures of local adaptation to the degree of environmental predictability in rotifers.</title>
        <authorList>
            <person name="Franch-Gras L."/>
            <person name="Hahn C."/>
            <person name="Garcia-Roger E.M."/>
            <person name="Carmona M.J."/>
            <person name="Serra M."/>
            <person name="Gomez A."/>
        </authorList>
    </citation>
    <scope>NUCLEOTIDE SEQUENCE [LARGE SCALE GENOMIC DNA]</scope>
    <source>
        <strain evidence="1">HYR1</strain>
    </source>
</reference>
<protein>
    <submittedName>
        <fullName evidence="1">Uncharacterized protein</fullName>
    </submittedName>
</protein>
<dbReference type="EMBL" id="REGN01009152">
    <property type="protein sequence ID" value="RNA01831.1"/>
    <property type="molecule type" value="Genomic_DNA"/>
</dbReference>
<sequence>EREFMIIGIIRMPGTHNAENIKLALESMINKYKFDKKKLNGITCDEGSSLIRLFKKILFDEDKNLSEKNEIMSLYTYVIESDDSLSNELDLEYPISSTEAYLENNKDIDHSQNIVTSEELPGIFTIDSEVTESIKDIESLRFKHVISLNGKFSNNIRQIAQNINITESVEYAEDKGEPFMDLNIEIELNTSNSHVRNSIKLNDIFREKKCRLRAYDKGAFDKNNLELKCPVQLKTIESYIQILKPAYLFSIGLQNNNTSIVGVLPGLFQMLYIWEKMDLEDEI</sequence>
<comment type="caution">
    <text evidence="1">The sequence shown here is derived from an EMBL/GenBank/DDBJ whole genome shotgun (WGS) entry which is preliminary data.</text>
</comment>
<dbReference type="AlphaFoldDB" id="A0A3M7PSU0"/>
<name>A0A3M7PSU0_BRAPC</name>
<keyword evidence="2" id="KW-1185">Reference proteome</keyword>
<evidence type="ECO:0000313" key="1">
    <source>
        <dbReference type="EMBL" id="RNA01831.1"/>
    </source>
</evidence>
<organism evidence="1 2">
    <name type="scientific">Brachionus plicatilis</name>
    <name type="common">Marine rotifer</name>
    <name type="synonym">Brachionus muelleri</name>
    <dbReference type="NCBI Taxonomy" id="10195"/>
    <lineage>
        <taxon>Eukaryota</taxon>
        <taxon>Metazoa</taxon>
        <taxon>Spiralia</taxon>
        <taxon>Gnathifera</taxon>
        <taxon>Rotifera</taxon>
        <taxon>Eurotatoria</taxon>
        <taxon>Monogononta</taxon>
        <taxon>Pseudotrocha</taxon>
        <taxon>Ploima</taxon>
        <taxon>Brachionidae</taxon>
        <taxon>Brachionus</taxon>
    </lineage>
</organism>
<feature type="non-terminal residue" evidence="1">
    <location>
        <position position="1"/>
    </location>
</feature>
<evidence type="ECO:0000313" key="2">
    <source>
        <dbReference type="Proteomes" id="UP000276133"/>
    </source>
</evidence>
<proteinExistence type="predicted"/>
<accession>A0A3M7PSU0</accession>
<gene>
    <name evidence="1" type="ORF">BpHYR1_018372</name>
</gene>